<reference evidence="2 3" key="1">
    <citation type="submission" date="2020-02" db="EMBL/GenBank/DDBJ databases">
        <title>Identification and distribution of gene clusters putatively required for synthesis of sphingolipid metabolism inhibitors in phylogenetically diverse species of the filamentous fungus Fusarium.</title>
        <authorList>
            <person name="Kim H.-S."/>
            <person name="Busman M."/>
            <person name="Brown D.W."/>
            <person name="Divon H."/>
            <person name="Uhlig S."/>
            <person name="Proctor R.H."/>
        </authorList>
    </citation>
    <scope>NUCLEOTIDE SEQUENCE [LARGE SCALE GENOMIC DNA]</scope>
    <source>
        <strain evidence="2 3">NRRL 2903</strain>
    </source>
</reference>
<organism evidence="2 3">
    <name type="scientific">Fusarium austroamericanum</name>
    <dbReference type="NCBI Taxonomy" id="282268"/>
    <lineage>
        <taxon>Eukaryota</taxon>
        <taxon>Fungi</taxon>
        <taxon>Dikarya</taxon>
        <taxon>Ascomycota</taxon>
        <taxon>Pezizomycotina</taxon>
        <taxon>Sordariomycetes</taxon>
        <taxon>Hypocreomycetidae</taxon>
        <taxon>Hypocreales</taxon>
        <taxon>Nectriaceae</taxon>
        <taxon>Fusarium</taxon>
    </lineage>
</organism>
<evidence type="ECO:0000256" key="1">
    <source>
        <dbReference type="SAM" id="MobiDB-lite"/>
    </source>
</evidence>
<evidence type="ECO:0000313" key="3">
    <source>
        <dbReference type="Proteomes" id="UP000537989"/>
    </source>
</evidence>
<comment type="caution">
    <text evidence="2">The sequence shown here is derived from an EMBL/GenBank/DDBJ whole genome shotgun (WGS) entry which is preliminary data.</text>
</comment>
<dbReference type="Proteomes" id="UP000537989">
    <property type="component" value="Unassembled WGS sequence"/>
</dbReference>
<protein>
    <submittedName>
        <fullName evidence="2">Uncharacterized protein</fullName>
    </submittedName>
</protein>
<feature type="region of interest" description="Disordered" evidence="1">
    <location>
        <begin position="63"/>
        <end position="82"/>
    </location>
</feature>
<evidence type="ECO:0000313" key="2">
    <source>
        <dbReference type="EMBL" id="KAF5228884.1"/>
    </source>
</evidence>
<dbReference type="AlphaFoldDB" id="A0AAN5Z0N0"/>
<proteinExistence type="predicted"/>
<sequence length="124" mass="13429">MSEALTVLLLKSQVADRATVWPSHSTSDTLETAGASYMNSTSFKSLTEHDEEVAVNVAADMQRPTKNEGPMPNPNPTDLIQGVPVAPDEALWPLEGHNIGDQGIFMQAMEGEQMTDEQLSTTLD</sequence>
<gene>
    <name evidence="2" type="ORF">FAUST_10786</name>
</gene>
<name>A0AAN5Z0N0_FUSAU</name>
<dbReference type="EMBL" id="JAAMOD010000438">
    <property type="protein sequence ID" value="KAF5228884.1"/>
    <property type="molecule type" value="Genomic_DNA"/>
</dbReference>
<keyword evidence="3" id="KW-1185">Reference proteome</keyword>
<accession>A0AAN5Z0N0</accession>